<accession>A0A5J4W7C5</accession>
<dbReference type="Proteomes" id="UP000324800">
    <property type="component" value="Unassembled WGS sequence"/>
</dbReference>
<proteinExistence type="predicted"/>
<reference evidence="2 3" key="1">
    <citation type="submission" date="2019-03" db="EMBL/GenBank/DDBJ databases">
        <title>Single cell metagenomics reveals metabolic interactions within the superorganism composed of flagellate Streblomastix strix and complex community of Bacteroidetes bacteria on its surface.</title>
        <authorList>
            <person name="Treitli S.C."/>
            <person name="Kolisko M."/>
            <person name="Husnik F."/>
            <person name="Keeling P."/>
            <person name="Hampl V."/>
        </authorList>
    </citation>
    <scope>NUCLEOTIDE SEQUENCE [LARGE SCALE GENOMIC DNA]</scope>
    <source>
        <strain evidence="2">ST1C</strain>
    </source>
</reference>
<sequence>MEVEVLQNERNEAILADIRRLRLHLGDLDENLANYTTFLVQSLRILTHERKLMTDSYDDAMNEIQATIGGLQSHLVHIEKANKVFVDDSSRILELHELDVEKERSKNAKLKKQLTDTKEKMEKQDQKVEDEFSTKVHDTLEPVEKKEKLARQMLLLNKAKIEQEITDYKNELARKKLEIKNAQFRFKHADTERQHDVEIDTRDVEKLRFILAKYEKRSKKLHRYEKEGKISGIQRRKSKQQSQSQSQQRESSSKSKSKSKSKQSKKQRGMKSKKSQKKSKSADGQKIRSEKK</sequence>
<feature type="compositionally biased region" description="Low complexity" evidence="1">
    <location>
        <begin position="240"/>
        <end position="250"/>
    </location>
</feature>
<name>A0A5J4W7C5_9EUKA</name>
<organism evidence="2 3">
    <name type="scientific">Streblomastix strix</name>
    <dbReference type="NCBI Taxonomy" id="222440"/>
    <lineage>
        <taxon>Eukaryota</taxon>
        <taxon>Metamonada</taxon>
        <taxon>Preaxostyla</taxon>
        <taxon>Oxymonadida</taxon>
        <taxon>Streblomastigidae</taxon>
        <taxon>Streblomastix</taxon>
    </lineage>
</organism>
<feature type="region of interest" description="Disordered" evidence="1">
    <location>
        <begin position="111"/>
        <end position="130"/>
    </location>
</feature>
<gene>
    <name evidence="2" type="ORF">EZS28_013714</name>
</gene>
<evidence type="ECO:0000256" key="1">
    <source>
        <dbReference type="SAM" id="MobiDB-lite"/>
    </source>
</evidence>
<feature type="compositionally biased region" description="Basic and acidic residues" evidence="1">
    <location>
        <begin position="280"/>
        <end position="292"/>
    </location>
</feature>
<evidence type="ECO:0000313" key="3">
    <source>
        <dbReference type="Proteomes" id="UP000324800"/>
    </source>
</evidence>
<protein>
    <submittedName>
        <fullName evidence="2">Uncharacterized protein</fullName>
    </submittedName>
</protein>
<dbReference type="EMBL" id="SNRW01003116">
    <property type="protein sequence ID" value="KAA6390758.1"/>
    <property type="molecule type" value="Genomic_DNA"/>
</dbReference>
<comment type="caution">
    <text evidence="2">The sequence shown here is derived from an EMBL/GenBank/DDBJ whole genome shotgun (WGS) entry which is preliminary data.</text>
</comment>
<feature type="compositionally biased region" description="Basic and acidic residues" evidence="1">
    <location>
        <begin position="113"/>
        <end position="130"/>
    </location>
</feature>
<dbReference type="AlphaFoldDB" id="A0A5J4W7C5"/>
<feature type="compositionally biased region" description="Basic residues" evidence="1">
    <location>
        <begin position="255"/>
        <end position="279"/>
    </location>
</feature>
<evidence type="ECO:0000313" key="2">
    <source>
        <dbReference type="EMBL" id="KAA6390758.1"/>
    </source>
</evidence>
<feature type="region of interest" description="Disordered" evidence="1">
    <location>
        <begin position="223"/>
        <end position="292"/>
    </location>
</feature>